<feature type="region of interest" description="Disordered" evidence="1">
    <location>
        <begin position="1"/>
        <end position="28"/>
    </location>
</feature>
<evidence type="ECO:0000313" key="2">
    <source>
        <dbReference type="EMBL" id="KAF2242318.1"/>
    </source>
</evidence>
<keyword evidence="3" id="KW-1185">Reference proteome</keyword>
<protein>
    <submittedName>
        <fullName evidence="2">Uncharacterized protein</fullName>
    </submittedName>
</protein>
<dbReference type="GeneID" id="54587421"/>
<proteinExistence type="predicted"/>
<sequence>MEDAKARARDAGMLIQDSGSDSELIEDGTYGGEERADCYISAEISAVRDLSASENGLEKCHGCEGPGGNNIAASQCRLAIKGPDAEGSGEDVNSEASGSKCNHRWHDSVASAASLGPRTTLPHYQAQDADPAVPKFMDDLNEETPVDLRSSITARVTAELSSFLDHTDVPEIEKRETTVLQPQKYQKHHHAWQSIKHLDLLDALDPFDFDDDPSDDESKRL</sequence>
<evidence type="ECO:0000313" key="3">
    <source>
        <dbReference type="Proteomes" id="UP000800094"/>
    </source>
</evidence>
<dbReference type="Proteomes" id="UP000800094">
    <property type="component" value="Unassembled WGS sequence"/>
</dbReference>
<evidence type="ECO:0000256" key="1">
    <source>
        <dbReference type="SAM" id="MobiDB-lite"/>
    </source>
</evidence>
<dbReference type="EMBL" id="ML987208">
    <property type="protein sequence ID" value="KAF2242318.1"/>
    <property type="molecule type" value="Genomic_DNA"/>
</dbReference>
<organism evidence="2 3">
    <name type="scientific">Trematosphaeria pertusa</name>
    <dbReference type="NCBI Taxonomy" id="390896"/>
    <lineage>
        <taxon>Eukaryota</taxon>
        <taxon>Fungi</taxon>
        <taxon>Dikarya</taxon>
        <taxon>Ascomycota</taxon>
        <taxon>Pezizomycotina</taxon>
        <taxon>Dothideomycetes</taxon>
        <taxon>Pleosporomycetidae</taxon>
        <taxon>Pleosporales</taxon>
        <taxon>Massarineae</taxon>
        <taxon>Trematosphaeriaceae</taxon>
        <taxon>Trematosphaeria</taxon>
    </lineage>
</organism>
<accession>A0A6A6HX22</accession>
<dbReference type="RefSeq" id="XP_033677322.1">
    <property type="nucleotide sequence ID" value="XM_033834091.1"/>
</dbReference>
<dbReference type="AlphaFoldDB" id="A0A6A6HX22"/>
<gene>
    <name evidence="2" type="ORF">BU26DRAFT_570997</name>
</gene>
<feature type="compositionally biased region" description="Basic and acidic residues" evidence="1">
    <location>
        <begin position="1"/>
        <end position="10"/>
    </location>
</feature>
<name>A0A6A6HX22_9PLEO</name>
<reference evidence="2" key="1">
    <citation type="journal article" date="2020" name="Stud. Mycol.">
        <title>101 Dothideomycetes genomes: a test case for predicting lifestyles and emergence of pathogens.</title>
        <authorList>
            <person name="Haridas S."/>
            <person name="Albert R."/>
            <person name="Binder M."/>
            <person name="Bloem J."/>
            <person name="Labutti K."/>
            <person name="Salamov A."/>
            <person name="Andreopoulos B."/>
            <person name="Baker S."/>
            <person name="Barry K."/>
            <person name="Bills G."/>
            <person name="Bluhm B."/>
            <person name="Cannon C."/>
            <person name="Castanera R."/>
            <person name="Culley D."/>
            <person name="Daum C."/>
            <person name="Ezra D."/>
            <person name="Gonzalez J."/>
            <person name="Henrissat B."/>
            <person name="Kuo A."/>
            <person name="Liang C."/>
            <person name="Lipzen A."/>
            <person name="Lutzoni F."/>
            <person name="Magnuson J."/>
            <person name="Mondo S."/>
            <person name="Nolan M."/>
            <person name="Ohm R."/>
            <person name="Pangilinan J."/>
            <person name="Park H.-J."/>
            <person name="Ramirez L."/>
            <person name="Alfaro M."/>
            <person name="Sun H."/>
            <person name="Tritt A."/>
            <person name="Yoshinaga Y."/>
            <person name="Zwiers L.-H."/>
            <person name="Turgeon B."/>
            <person name="Goodwin S."/>
            <person name="Spatafora J."/>
            <person name="Crous P."/>
            <person name="Grigoriev I."/>
        </authorList>
    </citation>
    <scope>NUCLEOTIDE SEQUENCE</scope>
    <source>
        <strain evidence="2">CBS 122368</strain>
    </source>
</reference>